<evidence type="ECO:0000313" key="2">
    <source>
        <dbReference type="Proteomes" id="UP000184330"/>
    </source>
</evidence>
<protein>
    <submittedName>
        <fullName evidence="1">Uncharacterized protein</fullName>
    </submittedName>
</protein>
<organism evidence="1 2">
    <name type="scientific">Phialocephala subalpina</name>
    <dbReference type="NCBI Taxonomy" id="576137"/>
    <lineage>
        <taxon>Eukaryota</taxon>
        <taxon>Fungi</taxon>
        <taxon>Dikarya</taxon>
        <taxon>Ascomycota</taxon>
        <taxon>Pezizomycotina</taxon>
        <taxon>Leotiomycetes</taxon>
        <taxon>Helotiales</taxon>
        <taxon>Mollisiaceae</taxon>
        <taxon>Phialocephala</taxon>
        <taxon>Phialocephala fortinii species complex</taxon>
    </lineage>
</organism>
<dbReference type="EMBL" id="FJOG01000024">
    <property type="protein sequence ID" value="CZR63517.1"/>
    <property type="molecule type" value="Genomic_DNA"/>
</dbReference>
<proteinExistence type="predicted"/>
<keyword evidence="2" id="KW-1185">Reference proteome</keyword>
<accession>A0A1L7XEY8</accession>
<gene>
    <name evidence="1" type="ORF">PAC_13414</name>
</gene>
<name>A0A1L7XEY8_9HELO</name>
<dbReference type="Proteomes" id="UP000184330">
    <property type="component" value="Unassembled WGS sequence"/>
</dbReference>
<reference evidence="1 2" key="1">
    <citation type="submission" date="2016-03" db="EMBL/GenBank/DDBJ databases">
        <authorList>
            <person name="Ploux O."/>
        </authorList>
    </citation>
    <scope>NUCLEOTIDE SEQUENCE [LARGE SCALE GENOMIC DNA]</scope>
    <source>
        <strain evidence="1 2">UAMH 11012</strain>
    </source>
</reference>
<dbReference type="AlphaFoldDB" id="A0A1L7XEY8"/>
<dbReference type="OrthoDB" id="3515910at2759"/>
<sequence>MGVKTPWLDPELHNSKSEETSYRLAAPVGSAIVDGAVSPSATNNKSVDHCLQMPLDESIGGVDGDNWSQAPTADNSDISALDAIPFDLKTSHSSSRVHTALEQTKRKRIAHYEIDGLSYLPLAGKVEALFKLSLKTLDRFQRIISLEILAIL</sequence>
<evidence type="ECO:0000313" key="1">
    <source>
        <dbReference type="EMBL" id="CZR63517.1"/>
    </source>
</evidence>